<dbReference type="WBParaSite" id="nRc.2.0.1.t04535-RA">
    <property type="protein sequence ID" value="nRc.2.0.1.t04535-RA"/>
    <property type="gene ID" value="nRc.2.0.1.g04535"/>
</dbReference>
<accession>A0A915HT07</accession>
<dbReference type="Proteomes" id="UP000887565">
    <property type="component" value="Unplaced"/>
</dbReference>
<evidence type="ECO:0000313" key="2">
    <source>
        <dbReference type="WBParaSite" id="nRc.2.0.1.t04535-RA"/>
    </source>
</evidence>
<reference evidence="2" key="1">
    <citation type="submission" date="2022-11" db="UniProtKB">
        <authorList>
            <consortium name="WormBaseParasite"/>
        </authorList>
    </citation>
    <scope>IDENTIFICATION</scope>
</reference>
<proteinExistence type="predicted"/>
<name>A0A915HT07_ROMCU</name>
<dbReference type="AlphaFoldDB" id="A0A915HT07"/>
<organism evidence="1 2">
    <name type="scientific">Romanomermis culicivorax</name>
    <name type="common">Nematode worm</name>
    <dbReference type="NCBI Taxonomy" id="13658"/>
    <lineage>
        <taxon>Eukaryota</taxon>
        <taxon>Metazoa</taxon>
        <taxon>Ecdysozoa</taxon>
        <taxon>Nematoda</taxon>
        <taxon>Enoplea</taxon>
        <taxon>Dorylaimia</taxon>
        <taxon>Mermithida</taxon>
        <taxon>Mermithoidea</taxon>
        <taxon>Mermithidae</taxon>
        <taxon>Romanomermis</taxon>
    </lineage>
</organism>
<evidence type="ECO:0000313" key="1">
    <source>
        <dbReference type="Proteomes" id="UP000887565"/>
    </source>
</evidence>
<keyword evidence="1" id="KW-1185">Reference proteome</keyword>
<protein>
    <submittedName>
        <fullName evidence="2">Uncharacterized protein</fullName>
    </submittedName>
</protein>
<sequence>MLGGGNVGTVAMLGWCQCWDYTDHCTQQGHVKPITYPLHKQSRHRKVTSLVKCPLMINLNGITSSQKGCWKPWIKMKNPRIFVGDNRRQLATVAEF</sequence>